<evidence type="ECO:0000313" key="2">
    <source>
        <dbReference type="EMBL" id="KAE9394216.1"/>
    </source>
</evidence>
<evidence type="ECO:0000256" key="1">
    <source>
        <dbReference type="SAM" id="MobiDB-lite"/>
    </source>
</evidence>
<proteinExistence type="predicted"/>
<feature type="region of interest" description="Disordered" evidence="1">
    <location>
        <begin position="54"/>
        <end position="149"/>
    </location>
</feature>
<gene>
    <name evidence="2" type="ORF">BT96DRAFT_196310</name>
</gene>
<name>A0A6A4H8U1_9AGAR</name>
<feature type="compositionally biased region" description="Low complexity" evidence="1">
    <location>
        <begin position="114"/>
        <end position="133"/>
    </location>
</feature>
<protein>
    <submittedName>
        <fullName evidence="2">Uncharacterized protein</fullName>
    </submittedName>
</protein>
<dbReference type="AlphaFoldDB" id="A0A6A4H8U1"/>
<accession>A0A6A4H8U1</accession>
<evidence type="ECO:0000313" key="3">
    <source>
        <dbReference type="Proteomes" id="UP000799118"/>
    </source>
</evidence>
<dbReference type="EMBL" id="ML769554">
    <property type="protein sequence ID" value="KAE9394216.1"/>
    <property type="molecule type" value="Genomic_DNA"/>
</dbReference>
<dbReference type="Proteomes" id="UP000799118">
    <property type="component" value="Unassembled WGS sequence"/>
</dbReference>
<reference evidence="2" key="1">
    <citation type="journal article" date="2019" name="Environ. Microbiol.">
        <title>Fungal ecological strategies reflected in gene transcription - a case study of two litter decomposers.</title>
        <authorList>
            <person name="Barbi F."/>
            <person name="Kohler A."/>
            <person name="Barry K."/>
            <person name="Baskaran P."/>
            <person name="Daum C."/>
            <person name="Fauchery L."/>
            <person name="Ihrmark K."/>
            <person name="Kuo A."/>
            <person name="LaButti K."/>
            <person name="Lipzen A."/>
            <person name="Morin E."/>
            <person name="Grigoriev I.V."/>
            <person name="Henrissat B."/>
            <person name="Lindahl B."/>
            <person name="Martin F."/>
        </authorList>
    </citation>
    <scope>NUCLEOTIDE SEQUENCE</scope>
    <source>
        <strain evidence="2">JB14</strain>
    </source>
</reference>
<keyword evidence="3" id="KW-1185">Reference proteome</keyword>
<organism evidence="2 3">
    <name type="scientific">Gymnopus androsaceus JB14</name>
    <dbReference type="NCBI Taxonomy" id="1447944"/>
    <lineage>
        <taxon>Eukaryota</taxon>
        <taxon>Fungi</taxon>
        <taxon>Dikarya</taxon>
        <taxon>Basidiomycota</taxon>
        <taxon>Agaricomycotina</taxon>
        <taxon>Agaricomycetes</taxon>
        <taxon>Agaricomycetidae</taxon>
        <taxon>Agaricales</taxon>
        <taxon>Marasmiineae</taxon>
        <taxon>Omphalotaceae</taxon>
        <taxon>Gymnopus</taxon>
    </lineage>
</organism>
<sequence length="149" mass="16406">MSMSMVPEQHLGSAAGMGLGGAGAGFVLTEEHMHKRAGIKKVFPTWCYLQDGPGRSPAEACRDEEERRRRLELVGEGERERGRCRVCRKEQEQQAKRKVKQAVLVPDLDVESDSLPYSHNSPPSSPSSTVESSVQNSNPNPALPPRKRA</sequence>
<feature type="compositionally biased region" description="Basic and acidic residues" evidence="1">
    <location>
        <begin position="60"/>
        <end position="95"/>
    </location>
</feature>